<keyword evidence="7" id="KW-1185">Reference proteome</keyword>
<evidence type="ECO:0000313" key="7">
    <source>
        <dbReference type="Proteomes" id="UP000187651"/>
    </source>
</evidence>
<comment type="function">
    <text evidence="1">Has phosphodiesterase (PDE) activity against cyclic-di-AMP (c-di-AMP).</text>
</comment>
<keyword evidence="3" id="KW-1133">Transmembrane helix</keyword>
<dbReference type="SUPFAM" id="SSF64182">
    <property type="entry name" value="DHH phosphoesterases"/>
    <property type="match status" value="1"/>
</dbReference>
<keyword evidence="2" id="KW-0479">Metal-binding</keyword>
<feature type="binding site" evidence="2">
    <location>
        <position position="378"/>
    </location>
    <ligand>
        <name>Mn(2+)</name>
        <dbReference type="ChEBI" id="CHEBI:29035"/>
        <label>1</label>
    </ligand>
</feature>
<dbReference type="Gene3D" id="3.30.450.20">
    <property type="entry name" value="PAS domain"/>
    <property type="match status" value="1"/>
</dbReference>
<dbReference type="InterPro" id="IPR003156">
    <property type="entry name" value="DHHA1_dom"/>
</dbReference>
<dbReference type="Pfam" id="PF02272">
    <property type="entry name" value="DHHA1"/>
    <property type="match status" value="1"/>
</dbReference>
<comment type="similarity">
    <text evidence="1">Belongs to the GdpP/PdeA phosphodiesterase family.</text>
</comment>
<dbReference type="PANTHER" id="PTHR47618">
    <property type="entry name" value="BIFUNCTIONAL OLIGORIBONUCLEASE AND PAP PHOSPHATASE NRNA"/>
    <property type="match status" value="1"/>
</dbReference>
<dbReference type="Gene3D" id="3.90.1640.10">
    <property type="entry name" value="inorganic pyrophosphatase (n-terminal core)"/>
    <property type="match status" value="1"/>
</dbReference>
<dbReference type="RefSeq" id="WP_083330317.1">
    <property type="nucleotide sequence ID" value="NZ_FNHZ01000004.1"/>
</dbReference>
<reference evidence="7" key="1">
    <citation type="submission" date="2016-10" db="EMBL/GenBank/DDBJ databases">
        <authorList>
            <person name="Varghese N."/>
            <person name="Submissions S."/>
        </authorList>
    </citation>
    <scope>NUCLEOTIDE SEQUENCE [LARGE SCALE GENOMIC DNA]</scope>
    <source>
        <strain evidence="7">M83</strain>
    </source>
</reference>
<organism evidence="6 7">
    <name type="scientific">Lachnospira pectinoschiza</name>
    <dbReference type="NCBI Taxonomy" id="28052"/>
    <lineage>
        <taxon>Bacteria</taxon>
        <taxon>Bacillati</taxon>
        <taxon>Bacillota</taxon>
        <taxon>Clostridia</taxon>
        <taxon>Lachnospirales</taxon>
        <taxon>Lachnospiraceae</taxon>
        <taxon>Lachnospira</taxon>
    </lineage>
</organism>
<dbReference type="AlphaFoldDB" id="A0A1G9XWL5"/>
<dbReference type="OrthoDB" id="9759476at2"/>
<feature type="binding site" evidence="2">
    <location>
        <position position="380"/>
    </location>
    <ligand>
        <name>Mn(2+)</name>
        <dbReference type="ChEBI" id="CHEBI:29035"/>
        <label>2</label>
    </ligand>
</feature>
<gene>
    <name evidence="6" type="ORF">SAMN05216544_1661</name>
</gene>
<dbReference type="InterPro" id="IPR051319">
    <property type="entry name" value="Oligoribo/pAp-PDE_c-di-AMP_PDE"/>
</dbReference>
<evidence type="ECO:0000259" key="5">
    <source>
        <dbReference type="Pfam" id="PF02272"/>
    </source>
</evidence>
<dbReference type="PANTHER" id="PTHR47618:SF2">
    <property type="entry name" value="CYCLIC-DI-AMP PHOSPHODIESTERASE GDPP"/>
    <property type="match status" value="1"/>
</dbReference>
<dbReference type="EMBL" id="FNHZ01000004">
    <property type="protein sequence ID" value="SDN00846.1"/>
    <property type="molecule type" value="Genomic_DNA"/>
</dbReference>
<dbReference type="GO" id="GO:0005886">
    <property type="term" value="C:plasma membrane"/>
    <property type="evidence" value="ECO:0007669"/>
    <property type="project" value="UniProtKB-SubCell"/>
</dbReference>
<feature type="domain" description="DDH" evidence="4">
    <location>
        <begin position="368"/>
        <end position="524"/>
    </location>
</feature>
<dbReference type="InterPro" id="IPR001667">
    <property type="entry name" value="DDH_dom"/>
</dbReference>
<dbReference type="Gene3D" id="3.10.310.30">
    <property type="match status" value="1"/>
</dbReference>
<feature type="binding site" evidence="2">
    <location>
        <position position="448"/>
    </location>
    <ligand>
        <name>Mn(2+)</name>
        <dbReference type="ChEBI" id="CHEBI:29035"/>
        <label>2</label>
    </ligand>
</feature>
<dbReference type="PIRSF" id="PIRSF026583">
    <property type="entry name" value="YybT"/>
    <property type="match status" value="1"/>
</dbReference>
<comment type="subcellular location">
    <subcellularLocation>
        <location evidence="1">Cell membrane</location>
    </subcellularLocation>
</comment>
<feature type="binding site" evidence="2">
    <location>
        <position position="527"/>
    </location>
    <ligand>
        <name>Mn(2+)</name>
        <dbReference type="ChEBI" id="CHEBI:29035"/>
        <label>2</label>
    </ligand>
</feature>
<evidence type="ECO:0000256" key="3">
    <source>
        <dbReference type="SAM" id="Phobius"/>
    </source>
</evidence>
<accession>A0A1G9XWL5</accession>
<dbReference type="GO" id="GO:0106409">
    <property type="term" value="F:cyclic-di-AMP phosphodiesterase activity"/>
    <property type="evidence" value="ECO:0007669"/>
    <property type="project" value="RHEA"/>
</dbReference>
<comment type="catalytic activity">
    <reaction evidence="1">
        <text>3',3'-c-di-AMP + H2O = 5'-O-phosphonoadenylyl-(3'-&gt;5')-adenosine + H(+)</text>
        <dbReference type="Rhea" id="RHEA:54420"/>
        <dbReference type="ChEBI" id="CHEBI:15377"/>
        <dbReference type="ChEBI" id="CHEBI:15378"/>
        <dbReference type="ChEBI" id="CHEBI:71500"/>
        <dbReference type="ChEBI" id="CHEBI:138171"/>
    </reaction>
</comment>
<proteinExistence type="inferred from homology"/>
<dbReference type="InterPro" id="IPR038763">
    <property type="entry name" value="DHH_sf"/>
</dbReference>
<keyword evidence="1" id="KW-0378">Hydrolase</keyword>
<feature type="binding site" evidence="2">
    <location>
        <position position="472"/>
    </location>
    <ligand>
        <name>Mn(2+)</name>
        <dbReference type="ChEBI" id="CHEBI:29035"/>
        <label>2</label>
    </ligand>
</feature>
<dbReference type="GO" id="GO:0046872">
    <property type="term" value="F:metal ion binding"/>
    <property type="evidence" value="ECO:0007669"/>
    <property type="project" value="UniProtKB-KW"/>
</dbReference>
<feature type="transmembrane region" description="Helical" evidence="3">
    <location>
        <begin position="20"/>
        <end position="39"/>
    </location>
</feature>
<keyword evidence="1" id="KW-1003">Cell membrane</keyword>
<dbReference type="EC" id="3.1.4.-" evidence="1"/>
<feature type="domain" description="DHHA1" evidence="5">
    <location>
        <begin position="603"/>
        <end position="679"/>
    </location>
</feature>
<dbReference type="InterPro" id="IPR014528">
    <property type="entry name" value="GdpP/PdeA"/>
</dbReference>
<feature type="binding site" evidence="2">
    <location>
        <position position="374"/>
    </location>
    <ligand>
        <name>Mn(2+)</name>
        <dbReference type="ChEBI" id="CHEBI:29035"/>
        <label>1</label>
    </ligand>
</feature>
<name>A0A1G9XWL5_9FIRM</name>
<dbReference type="Pfam" id="PF01368">
    <property type="entry name" value="DHH"/>
    <property type="match status" value="1"/>
</dbReference>
<sequence>MFNKKKMSLNPTGQLNSLFIWPTVLLIILAVVNIGIYFVSSQAGIIVSIFLVIYLVVCGIMLLYLRPRIAHDLIEFASNYSQVQRLLFNKLSIPYALLDNNGQVLWLNEEMQLCLNKSKDFNKNISSVIPEIKYNIFPEIGESTDVPVVLNERNYRVELHRISADKIAEGTNILERNYNASLIAMYMFDETDINMYIQKLRDERFVVGLVYIDNYEDALEAIDDVRRSLFVGLIDKRVNKYFSPGAAIVRKMEKDKYLVVFRYKYLEKLLADKFSILEDIKGVKIGNEMTLTLSIGVGTGASDYSKNFDMAKAAMDLALGRGGDQAVVKDNEKIHYFGGKSQQMEKNARVKVRVMAHALRQILETNERVLVMGHTIPDIDAFGSALGIYIIAKKMGKDAHIVYGEVTSSVRPFINRFKNNDDYPADMFLTKDEAPDYVNSNTVVVVVDVNRPQRTECPELLTKCKTIINFDHHRRTNDTITGAVLSYIDPYASSACEMIAEMIQYVDDSIKLKAFEADAMYAGINIDTDGFNNKSGPRTFEAAAFLRRNGADVTRVRKMLRNDMDEYKAVAEAVSKSEVYKDAFAITVFNGDGLESPTIGGAKAANDLLDINGIKGSFVITPYEGKIFISARSIDEINVQLVMEKLGGGGHMSVAGAQLENVTTDEAVEMIKQTLDSMIEEGEV</sequence>
<comment type="cofactor">
    <cofactor evidence="2">
        <name>Mn(2+)</name>
        <dbReference type="ChEBI" id="CHEBI:29035"/>
    </cofactor>
    <text evidence="2">For phosphodiesterase activity, probably binds 2 Mn(2+) per subunit.</text>
</comment>
<protein>
    <recommendedName>
        <fullName evidence="1">Cyclic-di-AMP phosphodiesterase</fullName>
        <ecNumber evidence="1">3.1.4.-</ecNumber>
    </recommendedName>
</protein>
<evidence type="ECO:0000259" key="4">
    <source>
        <dbReference type="Pfam" id="PF01368"/>
    </source>
</evidence>
<evidence type="ECO:0000313" key="6">
    <source>
        <dbReference type="EMBL" id="SDN00846.1"/>
    </source>
</evidence>
<evidence type="ECO:0000256" key="1">
    <source>
        <dbReference type="PIRNR" id="PIRNR026583"/>
    </source>
</evidence>
<dbReference type="GO" id="GO:0003676">
    <property type="term" value="F:nucleic acid binding"/>
    <property type="evidence" value="ECO:0007669"/>
    <property type="project" value="UniProtKB-UniRule"/>
</dbReference>
<keyword evidence="1 3" id="KW-0472">Membrane</keyword>
<keyword evidence="3" id="KW-0812">Transmembrane</keyword>
<feature type="binding site" evidence="2">
    <location>
        <position position="448"/>
    </location>
    <ligand>
        <name>Mn(2+)</name>
        <dbReference type="ChEBI" id="CHEBI:29035"/>
        <label>1</label>
    </ligand>
</feature>
<evidence type="ECO:0000256" key="2">
    <source>
        <dbReference type="PIRSR" id="PIRSR026583-50"/>
    </source>
</evidence>
<keyword evidence="2" id="KW-0464">Manganese</keyword>
<dbReference type="Proteomes" id="UP000187651">
    <property type="component" value="Unassembled WGS sequence"/>
</dbReference>
<feature type="transmembrane region" description="Helical" evidence="3">
    <location>
        <begin position="45"/>
        <end position="65"/>
    </location>
</feature>
<dbReference type="Pfam" id="PF24898">
    <property type="entry name" value="GGDEF_GdpP"/>
    <property type="match status" value="1"/>
</dbReference>
<dbReference type="GO" id="GO:0016787">
    <property type="term" value="F:hydrolase activity"/>
    <property type="evidence" value="ECO:0007669"/>
    <property type="project" value="UniProtKB-UniRule"/>
</dbReference>